<dbReference type="RefSeq" id="WP_184787853.1">
    <property type="nucleotide sequence ID" value="NZ_BONT01000059.1"/>
</dbReference>
<organism evidence="3 4">
    <name type="scientific">Phytomonospora endophytica</name>
    <dbReference type="NCBI Taxonomy" id="714109"/>
    <lineage>
        <taxon>Bacteria</taxon>
        <taxon>Bacillati</taxon>
        <taxon>Actinomycetota</taxon>
        <taxon>Actinomycetes</taxon>
        <taxon>Micromonosporales</taxon>
        <taxon>Micromonosporaceae</taxon>
        <taxon>Phytomonospora</taxon>
    </lineage>
</organism>
<gene>
    <name evidence="3" type="ORF">HNR73_002866</name>
</gene>
<name>A0A841FN76_9ACTN</name>
<dbReference type="EMBL" id="JACHGT010000005">
    <property type="protein sequence ID" value="MBB6035012.1"/>
    <property type="molecule type" value="Genomic_DNA"/>
</dbReference>
<comment type="caution">
    <text evidence="3">The sequence shown here is derived from an EMBL/GenBank/DDBJ whole genome shotgun (WGS) entry which is preliminary data.</text>
</comment>
<dbReference type="InterPro" id="IPR000073">
    <property type="entry name" value="AB_hydrolase_1"/>
</dbReference>
<dbReference type="Pfam" id="PF00561">
    <property type="entry name" value="Abhydrolase_1"/>
    <property type="match status" value="1"/>
</dbReference>
<feature type="signal peptide" evidence="1">
    <location>
        <begin position="1"/>
        <end position="21"/>
    </location>
</feature>
<protein>
    <submittedName>
        <fullName evidence="3">Pimeloyl-ACP methyl ester carboxylesterase</fullName>
    </submittedName>
</protein>
<feature type="chain" id="PRO_5038337115" evidence="1">
    <location>
        <begin position="22"/>
        <end position="260"/>
    </location>
</feature>
<evidence type="ECO:0000256" key="1">
    <source>
        <dbReference type="SAM" id="SignalP"/>
    </source>
</evidence>
<keyword evidence="1" id="KW-0732">Signal</keyword>
<dbReference type="SUPFAM" id="SSF53474">
    <property type="entry name" value="alpha/beta-Hydrolases"/>
    <property type="match status" value="1"/>
</dbReference>
<dbReference type="InterPro" id="IPR029058">
    <property type="entry name" value="AB_hydrolase_fold"/>
</dbReference>
<feature type="domain" description="AB hydrolase-1" evidence="2">
    <location>
        <begin position="76"/>
        <end position="180"/>
    </location>
</feature>
<proteinExistence type="predicted"/>
<keyword evidence="4" id="KW-1185">Reference proteome</keyword>
<dbReference type="GO" id="GO:0003824">
    <property type="term" value="F:catalytic activity"/>
    <property type="evidence" value="ECO:0007669"/>
    <property type="project" value="UniProtKB-ARBA"/>
</dbReference>
<dbReference type="PROSITE" id="PS51257">
    <property type="entry name" value="PROKAR_LIPOPROTEIN"/>
    <property type="match status" value="1"/>
</dbReference>
<evidence type="ECO:0000313" key="4">
    <source>
        <dbReference type="Proteomes" id="UP000548476"/>
    </source>
</evidence>
<evidence type="ECO:0000259" key="2">
    <source>
        <dbReference type="Pfam" id="PF00561"/>
    </source>
</evidence>
<accession>A0A841FN76</accession>
<dbReference type="AlphaFoldDB" id="A0A841FN76"/>
<sequence length="260" mass="25866">MPRTRVLLSALLATAALALSACTGGEPSGDATTTPPPAPLVAPGVACADEAKGGTAVRIGPGQSIGALSFGDGKKAVVLLHQSNGDLCQWVPYAMELAERGYRALTIDRPGSASSRDAAKGNHLAVVEAVGYLRAEGATAVTLIGASMGGTAVLAAATQAAPPVDGVIALSAPTFYDGTDALAAVANLTVPVLYAAADGDAQFGGNAEKLDAATPATTDKKLLLVGGSHHGVDFLEADGDAGDAKVRDAVEDFLAAHMPL</sequence>
<dbReference type="Proteomes" id="UP000548476">
    <property type="component" value="Unassembled WGS sequence"/>
</dbReference>
<dbReference type="Gene3D" id="3.40.50.1820">
    <property type="entry name" value="alpha/beta hydrolase"/>
    <property type="match status" value="1"/>
</dbReference>
<evidence type="ECO:0000313" key="3">
    <source>
        <dbReference type="EMBL" id="MBB6035012.1"/>
    </source>
</evidence>
<reference evidence="3 4" key="1">
    <citation type="submission" date="2020-08" db="EMBL/GenBank/DDBJ databases">
        <title>Genomic Encyclopedia of Type Strains, Phase IV (KMG-IV): sequencing the most valuable type-strain genomes for metagenomic binning, comparative biology and taxonomic classification.</title>
        <authorList>
            <person name="Goeker M."/>
        </authorList>
    </citation>
    <scope>NUCLEOTIDE SEQUENCE [LARGE SCALE GENOMIC DNA]</scope>
    <source>
        <strain evidence="3 4">YIM 65646</strain>
    </source>
</reference>